<organism evidence="7 8">
    <name type="scientific">Escallonia rubra</name>
    <dbReference type="NCBI Taxonomy" id="112253"/>
    <lineage>
        <taxon>Eukaryota</taxon>
        <taxon>Viridiplantae</taxon>
        <taxon>Streptophyta</taxon>
        <taxon>Embryophyta</taxon>
        <taxon>Tracheophyta</taxon>
        <taxon>Spermatophyta</taxon>
        <taxon>Magnoliopsida</taxon>
        <taxon>eudicotyledons</taxon>
        <taxon>Gunneridae</taxon>
        <taxon>Pentapetalae</taxon>
        <taxon>asterids</taxon>
        <taxon>campanulids</taxon>
        <taxon>Escalloniales</taxon>
        <taxon>Escalloniaceae</taxon>
        <taxon>Escallonia</taxon>
    </lineage>
</organism>
<dbReference type="AlphaFoldDB" id="A0AA88UKS0"/>
<keyword evidence="5" id="KW-0067">ATP-binding</keyword>
<keyword evidence="2" id="KW-0808">Transferase</keyword>
<evidence type="ECO:0000256" key="1">
    <source>
        <dbReference type="ARBA" id="ARBA00006529"/>
    </source>
</evidence>
<dbReference type="InterPro" id="IPR011009">
    <property type="entry name" value="Kinase-like_dom_sf"/>
</dbReference>
<reference evidence="7" key="1">
    <citation type="submission" date="2022-12" db="EMBL/GenBank/DDBJ databases">
        <title>Draft genome assemblies for two species of Escallonia (Escalloniales).</title>
        <authorList>
            <person name="Chanderbali A."/>
            <person name="Dervinis C."/>
            <person name="Anghel I."/>
            <person name="Soltis D."/>
            <person name="Soltis P."/>
            <person name="Zapata F."/>
        </authorList>
    </citation>
    <scope>NUCLEOTIDE SEQUENCE</scope>
    <source>
        <strain evidence="7">UCBG92.1500</strain>
        <tissue evidence="7">Leaf</tissue>
    </source>
</reference>
<proteinExistence type="inferred from homology"/>
<comment type="caution">
    <text evidence="7">The sequence shown here is derived from an EMBL/GenBank/DDBJ whole genome shotgun (WGS) entry which is preliminary data.</text>
</comment>
<keyword evidence="8" id="KW-1185">Reference proteome</keyword>
<comment type="similarity">
    <text evidence="1">Belongs to the protein kinase superfamily. STE Ser/Thr protein kinase family. MAP kinase kinase kinase subfamily.</text>
</comment>
<dbReference type="InterPro" id="IPR000719">
    <property type="entry name" value="Prot_kinase_dom"/>
</dbReference>
<dbReference type="GO" id="GO:0004709">
    <property type="term" value="F:MAP kinase kinase kinase activity"/>
    <property type="evidence" value="ECO:0007669"/>
    <property type="project" value="TreeGrafter"/>
</dbReference>
<evidence type="ECO:0000313" key="8">
    <source>
        <dbReference type="Proteomes" id="UP001187471"/>
    </source>
</evidence>
<evidence type="ECO:0000256" key="2">
    <source>
        <dbReference type="ARBA" id="ARBA00022679"/>
    </source>
</evidence>
<dbReference type="PANTHER" id="PTHR48016:SF8">
    <property type="entry name" value="MITOGEN-ACTIVATED PROTEIN KINASE KINASE KINASE 3"/>
    <property type="match status" value="1"/>
</dbReference>
<evidence type="ECO:0000256" key="4">
    <source>
        <dbReference type="ARBA" id="ARBA00022777"/>
    </source>
</evidence>
<dbReference type="GO" id="GO:0005737">
    <property type="term" value="C:cytoplasm"/>
    <property type="evidence" value="ECO:0007669"/>
    <property type="project" value="TreeGrafter"/>
</dbReference>
<evidence type="ECO:0000256" key="5">
    <source>
        <dbReference type="ARBA" id="ARBA00022840"/>
    </source>
</evidence>
<keyword evidence="4" id="KW-0418">Kinase</keyword>
<dbReference type="Proteomes" id="UP001187471">
    <property type="component" value="Unassembled WGS sequence"/>
</dbReference>
<sequence>MIEFYYFKRKSVPFGRNVKGANILVDANGEIKVADYGMEKHIRSCSSVLSFKGSPYWMAPEGILTKQVRIMSAQVDEQAIKALLKRRRHRSIAHGAVRCRPKAVERLQLDGTTTTNGGARQRRQEADLRSCSNGLLKRIHGGRGSSMADAVAALSQWVSRDWWGVGVNSDEWRVWRRRQVGQSGGGISPLGSQGVRRVCSAFGHGAVIGCDRGQRWWRMAVAELLPGATATSCHSSGRSTPLGGYGAQLSLIAICSKSAVGVASCGVDWFCRRWSRSRASNCDGAVMDSE</sequence>
<evidence type="ECO:0000259" key="6">
    <source>
        <dbReference type="PROSITE" id="PS50011"/>
    </source>
</evidence>
<dbReference type="EMBL" id="JAVXUO010000822">
    <property type="protein sequence ID" value="KAK2988829.1"/>
    <property type="molecule type" value="Genomic_DNA"/>
</dbReference>
<dbReference type="InterPro" id="IPR050538">
    <property type="entry name" value="MAP_kinase_kinase_kinase"/>
</dbReference>
<dbReference type="SUPFAM" id="SSF56112">
    <property type="entry name" value="Protein kinase-like (PK-like)"/>
    <property type="match status" value="1"/>
</dbReference>
<dbReference type="PROSITE" id="PS50011">
    <property type="entry name" value="PROTEIN_KINASE_DOM"/>
    <property type="match status" value="1"/>
</dbReference>
<dbReference type="Pfam" id="PF00069">
    <property type="entry name" value="Pkinase"/>
    <property type="match status" value="1"/>
</dbReference>
<feature type="domain" description="Protein kinase" evidence="6">
    <location>
        <begin position="1"/>
        <end position="158"/>
    </location>
</feature>
<gene>
    <name evidence="7" type="ORF">RJ640_022540</name>
</gene>
<evidence type="ECO:0000256" key="3">
    <source>
        <dbReference type="ARBA" id="ARBA00022741"/>
    </source>
</evidence>
<dbReference type="PANTHER" id="PTHR48016">
    <property type="entry name" value="MAP KINASE KINASE KINASE SSK2-RELATED-RELATED"/>
    <property type="match status" value="1"/>
</dbReference>
<dbReference type="GO" id="GO:0005524">
    <property type="term" value="F:ATP binding"/>
    <property type="evidence" value="ECO:0007669"/>
    <property type="project" value="UniProtKB-KW"/>
</dbReference>
<accession>A0AA88UKS0</accession>
<keyword evidence="3" id="KW-0547">Nucleotide-binding</keyword>
<evidence type="ECO:0000313" key="7">
    <source>
        <dbReference type="EMBL" id="KAK2988829.1"/>
    </source>
</evidence>
<protein>
    <recommendedName>
        <fullName evidence="6">Protein kinase domain-containing protein</fullName>
    </recommendedName>
</protein>
<dbReference type="Gene3D" id="1.10.510.10">
    <property type="entry name" value="Transferase(Phosphotransferase) domain 1"/>
    <property type="match status" value="1"/>
</dbReference>
<name>A0AA88UKS0_9ASTE</name>